<evidence type="ECO:0000313" key="3">
    <source>
        <dbReference type="EMBL" id="QEQ98367.1"/>
    </source>
</evidence>
<dbReference type="Pfam" id="PF01206">
    <property type="entry name" value="TusA"/>
    <property type="match status" value="1"/>
</dbReference>
<protein>
    <submittedName>
        <fullName evidence="3">Sulfurtransferase TusA family protein</fullName>
    </submittedName>
</protein>
<dbReference type="Gene3D" id="3.30.110.40">
    <property type="entry name" value="TusA-like domain"/>
    <property type="match status" value="1"/>
</dbReference>
<dbReference type="PROSITE" id="PS01148">
    <property type="entry name" value="UPF0033"/>
    <property type="match status" value="1"/>
</dbReference>
<organism evidence="3 4">
    <name type="scientific">Neptunomonas concharum</name>
    <dbReference type="NCBI Taxonomy" id="1031538"/>
    <lineage>
        <taxon>Bacteria</taxon>
        <taxon>Pseudomonadati</taxon>
        <taxon>Pseudomonadota</taxon>
        <taxon>Gammaproteobacteria</taxon>
        <taxon>Oceanospirillales</taxon>
        <taxon>Oceanospirillaceae</taxon>
        <taxon>Neptunomonas</taxon>
    </lineage>
</organism>
<dbReference type="GO" id="GO:0016740">
    <property type="term" value="F:transferase activity"/>
    <property type="evidence" value="ECO:0007669"/>
    <property type="project" value="UniProtKB-KW"/>
</dbReference>
<reference evidence="3 4" key="1">
    <citation type="journal article" date="2019" name="Biochem. Eng. J.">
        <title>Metabolic engineering of the marine bacteria Neptunomonas concharum for the production of acetoin and meso-2,3-butanediol from acetate.</title>
        <authorList>
            <person name="Li W."/>
            <person name="Pu N."/>
            <person name="Liu C.-X."/>
            <person name="Yuan Q.-P."/>
            <person name="Li Z.-J."/>
        </authorList>
    </citation>
    <scope>NUCLEOTIDE SEQUENCE [LARGE SCALE GENOMIC DNA]</scope>
    <source>
        <strain evidence="3 4">JCM17730</strain>
    </source>
</reference>
<dbReference type="SUPFAM" id="SSF64307">
    <property type="entry name" value="SirA-like"/>
    <property type="match status" value="1"/>
</dbReference>
<proteinExistence type="inferred from homology"/>
<dbReference type="Proteomes" id="UP000324760">
    <property type="component" value="Chromosome"/>
</dbReference>
<name>A0A5P1RFI1_9GAMM</name>
<sequence>MEVDQFLDTRGLNCPLPLLKTKQALNKLTTGQVLKVVATDAGSVRDFKAFTDRSDHELLEMFSADAEYTYLIRRG</sequence>
<evidence type="ECO:0000256" key="1">
    <source>
        <dbReference type="ARBA" id="ARBA00008984"/>
    </source>
</evidence>
<keyword evidence="4" id="KW-1185">Reference proteome</keyword>
<dbReference type="PANTHER" id="PTHR33279">
    <property type="entry name" value="SULFUR CARRIER PROTEIN YEDF-RELATED"/>
    <property type="match status" value="1"/>
</dbReference>
<dbReference type="OrthoDB" id="9797551at2"/>
<keyword evidence="3" id="KW-0808">Transferase</keyword>
<dbReference type="InterPro" id="IPR036868">
    <property type="entry name" value="TusA-like_sf"/>
</dbReference>
<dbReference type="EMBL" id="CP043869">
    <property type="protein sequence ID" value="QEQ98367.1"/>
    <property type="molecule type" value="Genomic_DNA"/>
</dbReference>
<accession>A0A5P1RFI1</accession>
<gene>
    <name evidence="3" type="ORF">F0U83_07110</name>
</gene>
<comment type="similarity">
    <text evidence="1">Belongs to the sulfur carrier protein TusA family.</text>
</comment>
<dbReference type="KEGG" id="ncu:F0U83_07110"/>
<dbReference type="CDD" id="cd00291">
    <property type="entry name" value="SirA_YedF_YeeD"/>
    <property type="match status" value="1"/>
</dbReference>
<evidence type="ECO:0000259" key="2">
    <source>
        <dbReference type="PROSITE" id="PS01148"/>
    </source>
</evidence>
<dbReference type="PANTHER" id="PTHR33279:SF2">
    <property type="entry name" value="SULFUR CARRIER PROTEIN TUSA"/>
    <property type="match status" value="1"/>
</dbReference>
<dbReference type="AlphaFoldDB" id="A0A5P1RFI1"/>
<dbReference type="InterPro" id="IPR001455">
    <property type="entry name" value="TusA-like"/>
</dbReference>
<evidence type="ECO:0000313" key="4">
    <source>
        <dbReference type="Proteomes" id="UP000324760"/>
    </source>
</evidence>
<feature type="domain" description="UPF0033" evidence="2">
    <location>
        <begin position="7"/>
        <end position="31"/>
    </location>
</feature>